<organism evidence="6 7">
    <name type="scientific">Methanosarcina thermophila</name>
    <dbReference type="NCBI Taxonomy" id="2210"/>
    <lineage>
        <taxon>Archaea</taxon>
        <taxon>Methanobacteriati</taxon>
        <taxon>Methanobacteriota</taxon>
        <taxon>Stenosarchaea group</taxon>
        <taxon>Methanomicrobia</taxon>
        <taxon>Methanosarcinales</taxon>
        <taxon>Methanosarcinaceae</taxon>
        <taxon>Methanosarcina</taxon>
    </lineage>
</organism>
<keyword evidence="3 6" id="KW-0808">Transferase</keyword>
<dbReference type="PANTHER" id="PTHR42832">
    <property type="entry name" value="AMINO ACID AMINOTRANSFERASE"/>
    <property type="match status" value="1"/>
</dbReference>
<evidence type="ECO:0000313" key="6">
    <source>
        <dbReference type="EMBL" id="SFT66916.1"/>
    </source>
</evidence>
<dbReference type="Gene3D" id="3.90.1150.10">
    <property type="entry name" value="Aspartate Aminotransferase, domain 1"/>
    <property type="match status" value="1"/>
</dbReference>
<dbReference type="SUPFAM" id="SSF53383">
    <property type="entry name" value="PLP-dependent transferases"/>
    <property type="match status" value="1"/>
</dbReference>
<dbReference type="InterPro" id="IPR004839">
    <property type="entry name" value="Aminotransferase_I/II_large"/>
</dbReference>
<evidence type="ECO:0000256" key="1">
    <source>
        <dbReference type="ARBA" id="ARBA00001933"/>
    </source>
</evidence>
<evidence type="ECO:0000256" key="2">
    <source>
        <dbReference type="ARBA" id="ARBA00022576"/>
    </source>
</evidence>
<dbReference type="NCBIfam" id="NF006756">
    <property type="entry name" value="PRK09276.1"/>
    <property type="match status" value="1"/>
</dbReference>
<dbReference type="Gene3D" id="3.40.640.10">
    <property type="entry name" value="Type I PLP-dependent aspartate aminotransferase-like (Major domain)"/>
    <property type="match status" value="1"/>
</dbReference>
<evidence type="ECO:0000256" key="3">
    <source>
        <dbReference type="ARBA" id="ARBA00022679"/>
    </source>
</evidence>
<dbReference type="EMBL" id="FPAO01000006">
    <property type="protein sequence ID" value="SFT66916.1"/>
    <property type="molecule type" value="Genomic_DNA"/>
</dbReference>
<sequence>MKTIHANHLQVTLSMYSDRINALPPYLFEAIDEARDELIARGVDVIDLGVGDPDMPTHPHIVEAMREAVCDPKTHQYPSYAGMADFRKAAADWCKKYKGIELEPATEVLSLIGSKEAVAHIPLAFVNPGDVVLYTDPGYPVYKIGALFAGGEPYPLPLTAENDFLPDLDSIPEDVLKRAKLFFFNYPNNPTAATADMQFFEKVVEFCKKHNIIAVHDNAYCQITYDGYEAPSFLAADGAMDIGMELYSHSKTYNMTGWRLGFAVGNKDLIKGLGKVKSNVDSGVFDAIQIAGIAALSSSQACVEESNKIYKERRDALIEGLRAMGIEVKPPKATFYIWAPVPKGFTSMSFAKLLLEEVGIVATPGVGFGDAGEGYIRFALTKPVERIKEAVERMKTLQF</sequence>
<dbReference type="NCBIfam" id="TIGR03540">
    <property type="entry name" value="DapC_direct"/>
    <property type="match status" value="1"/>
</dbReference>
<gene>
    <name evidence="6" type="ORF">SAMN02910340_01712</name>
</gene>
<dbReference type="GO" id="GO:0030170">
    <property type="term" value="F:pyridoxal phosphate binding"/>
    <property type="evidence" value="ECO:0007669"/>
    <property type="project" value="InterPro"/>
</dbReference>
<dbReference type="InterPro" id="IPR015422">
    <property type="entry name" value="PyrdxlP-dep_Trfase_small"/>
</dbReference>
<keyword evidence="2 6" id="KW-0032">Aminotransferase</keyword>
<dbReference type="InterPro" id="IPR019881">
    <property type="entry name" value="DAP-NH2Trfase_DapL_Desulfo"/>
</dbReference>
<dbReference type="EC" id="2.6.1.83" evidence="4"/>
<dbReference type="AlphaFoldDB" id="A0A1I6ZWA0"/>
<name>A0A1I6ZWA0_METTE</name>
<evidence type="ECO:0000313" key="7">
    <source>
        <dbReference type="Proteomes" id="UP000323733"/>
    </source>
</evidence>
<proteinExistence type="predicted"/>
<dbReference type="InterPro" id="IPR050881">
    <property type="entry name" value="LL-DAP_aminotransferase"/>
</dbReference>
<protein>
    <recommendedName>
        <fullName evidence="4">LL-diaminopimelate aminotransferase</fullName>
        <ecNumber evidence="4">2.6.1.83</ecNumber>
    </recommendedName>
</protein>
<dbReference type="PANTHER" id="PTHR42832:SF3">
    <property type="entry name" value="L-GLUTAMINE--4-(METHYLSULFANYL)-2-OXOBUTANOATE AMINOTRANSFERASE"/>
    <property type="match status" value="1"/>
</dbReference>
<keyword evidence="7" id="KW-1185">Reference proteome</keyword>
<dbReference type="InterPro" id="IPR015421">
    <property type="entry name" value="PyrdxlP-dep_Trfase_major"/>
</dbReference>
<dbReference type="GO" id="GO:0010285">
    <property type="term" value="F:L,L-diaminopimelate aminotransferase activity"/>
    <property type="evidence" value="ECO:0007669"/>
    <property type="project" value="UniProtKB-EC"/>
</dbReference>
<comment type="cofactor">
    <cofactor evidence="1">
        <name>pyridoxal 5'-phosphate</name>
        <dbReference type="ChEBI" id="CHEBI:597326"/>
    </cofactor>
</comment>
<accession>A0A1I6ZWA0</accession>
<dbReference type="Pfam" id="PF00155">
    <property type="entry name" value="Aminotran_1_2"/>
    <property type="match status" value="1"/>
</dbReference>
<dbReference type="GO" id="GO:0009089">
    <property type="term" value="P:lysine biosynthetic process via diaminopimelate"/>
    <property type="evidence" value="ECO:0007669"/>
    <property type="project" value="InterPro"/>
</dbReference>
<dbReference type="InterPro" id="IPR015424">
    <property type="entry name" value="PyrdxlP-dep_Trfase"/>
</dbReference>
<evidence type="ECO:0000256" key="4">
    <source>
        <dbReference type="NCBIfam" id="TIGR03540"/>
    </source>
</evidence>
<dbReference type="Proteomes" id="UP000323733">
    <property type="component" value="Unassembled WGS sequence"/>
</dbReference>
<evidence type="ECO:0000259" key="5">
    <source>
        <dbReference type="Pfam" id="PF00155"/>
    </source>
</evidence>
<reference evidence="6 7" key="1">
    <citation type="submission" date="2016-10" db="EMBL/GenBank/DDBJ databases">
        <authorList>
            <person name="Varghese N."/>
            <person name="Submissions S."/>
        </authorList>
    </citation>
    <scope>NUCLEOTIDE SEQUENCE [LARGE SCALE GENOMIC DNA]</scope>
    <source>
        <strain evidence="6 7">DSM 11855</strain>
    </source>
</reference>
<feature type="domain" description="Aminotransferase class I/classII large" evidence="5">
    <location>
        <begin position="44"/>
        <end position="393"/>
    </location>
</feature>
<dbReference type="CDD" id="cd00609">
    <property type="entry name" value="AAT_like"/>
    <property type="match status" value="1"/>
</dbReference>